<evidence type="ECO:0000313" key="15">
    <source>
        <dbReference type="Proteomes" id="UP001210925"/>
    </source>
</evidence>
<dbReference type="EMBL" id="JADGKB010000061">
    <property type="protein sequence ID" value="KAJ3255738.1"/>
    <property type="molecule type" value="Genomic_DNA"/>
</dbReference>
<proteinExistence type="inferred from homology"/>
<evidence type="ECO:0000256" key="10">
    <source>
        <dbReference type="PIRSR" id="PIRSR000350-4"/>
    </source>
</evidence>
<comment type="similarity">
    <text evidence="1 11">Belongs to the class-I pyridine nucleotide-disulfide oxidoreductase family.</text>
</comment>
<keyword evidence="15" id="KW-1185">Reference proteome</keyword>
<dbReference type="InterPro" id="IPR023753">
    <property type="entry name" value="FAD/NAD-binding_dom"/>
</dbReference>
<feature type="binding site" evidence="9">
    <location>
        <begin position="176"/>
        <end position="183"/>
    </location>
    <ligand>
        <name>NAD(+)</name>
        <dbReference type="ChEBI" id="CHEBI:57540"/>
    </ligand>
</feature>
<evidence type="ECO:0000256" key="7">
    <source>
        <dbReference type="ARBA" id="ARBA00023284"/>
    </source>
</evidence>
<keyword evidence="9" id="KW-0520">NAD</keyword>
<sequence length="460" mass="50381">METKHVDVLIIGSGSGSKITRPAASLGYSVAIIEKGPFGGTCLNRGCIPSKMLIHPADIMAEIEEANKFNITVSKPTIDKQKLVKRVSESIDKDSNSIGPMYAKIPNLSVYRGECKFIGTHTVQVNDVRVSADKIFIVAGCRANIPTIPGIEGTPYLTYAEALRLEEQPESMLVLGGGYIAVELGYYFGMTGTKVDFAVRSQLLSAIDKDIRKVFQDEFCKRFPVHLQMKPISVSYHDKKFHTKIQLKTGEVREFVTTHLLSAIGVAPVTDQLNLAAHGYQLDCEGFIKVDSSFRTNIPNVWAFGDIIGHPMFRHTANYQGEWVFNSVFKDTALQKVGITYPPIPAAVFSNPQIGTVGLTQEEAEAKYSKVLIGTADYPDCAMGAALQVDHGMVKLIFAGDGYELVGAHIVGKEASTLIHILIAYMRCKANLEILKDTIYIHPALAEVVRNAVRDAVSNL</sequence>
<evidence type="ECO:0000256" key="8">
    <source>
        <dbReference type="PIRSR" id="PIRSR000350-2"/>
    </source>
</evidence>
<dbReference type="PRINTS" id="PR00411">
    <property type="entry name" value="PNDRDTASEI"/>
</dbReference>
<evidence type="ECO:0008006" key="16">
    <source>
        <dbReference type="Google" id="ProtNLM"/>
    </source>
</evidence>
<keyword evidence="4" id="KW-0521">NADP</keyword>
<dbReference type="SUPFAM" id="SSF51905">
    <property type="entry name" value="FAD/NAD(P)-binding domain"/>
    <property type="match status" value="1"/>
</dbReference>
<evidence type="ECO:0000259" key="12">
    <source>
        <dbReference type="Pfam" id="PF02852"/>
    </source>
</evidence>
<comment type="caution">
    <text evidence="14">The sequence shown here is derived from an EMBL/GenBank/DDBJ whole genome shotgun (WGS) entry which is preliminary data.</text>
</comment>
<keyword evidence="2 11" id="KW-0285">Flavoprotein</keyword>
<dbReference type="Gene3D" id="3.30.390.30">
    <property type="match status" value="1"/>
</dbReference>
<keyword evidence="6" id="KW-1015">Disulfide bond</keyword>
<dbReference type="Proteomes" id="UP001210925">
    <property type="component" value="Unassembled WGS sequence"/>
</dbReference>
<dbReference type="SUPFAM" id="SSF55424">
    <property type="entry name" value="FAD/NAD-linked reductases, dimerisation (C-terminal) domain"/>
    <property type="match status" value="1"/>
</dbReference>
<evidence type="ECO:0000256" key="5">
    <source>
        <dbReference type="ARBA" id="ARBA00023002"/>
    </source>
</evidence>
<dbReference type="PIRSF" id="PIRSF000350">
    <property type="entry name" value="Mercury_reductase_MerA"/>
    <property type="match status" value="1"/>
</dbReference>
<dbReference type="InterPro" id="IPR012999">
    <property type="entry name" value="Pyr_OxRdtase_I_AS"/>
</dbReference>
<dbReference type="GO" id="GO:0016668">
    <property type="term" value="F:oxidoreductase activity, acting on a sulfur group of donors, NAD(P) as acceptor"/>
    <property type="evidence" value="ECO:0007669"/>
    <property type="project" value="InterPro"/>
</dbReference>
<dbReference type="InterPro" id="IPR004099">
    <property type="entry name" value="Pyr_nucl-diS_OxRdtase_dimer"/>
</dbReference>
<dbReference type="Pfam" id="PF02852">
    <property type="entry name" value="Pyr_redox_dim"/>
    <property type="match status" value="1"/>
</dbReference>
<keyword evidence="3 9" id="KW-0274">FAD</keyword>
<feature type="binding site" evidence="9">
    <location>
        <position position="265"/>
    </location>
    <ligand>
        <name>NAD(+)</name>
        <dbReference type="ChEBI" id="CHEBI:57540"/>
    </ligand>
</feature>
<dbReference type="PRINTS" id="PR00368">
    <property type="entry name" value="FADPNR"/>
</dbReference>
<dbReference type="GO" id="GO:0050660">
    <property type="term" value="F:flavin adenine dinucleotide binding"/>
    <property type="evidence" value="ECO:0007669"/>
    <property type="project" value="TreeGrafter"/>
</dbReference>
<dbReference type="Pfam" id="PF07992">
    <property type="entry name" value="Pyr_redox_2"/>
    <property type="match status" value="1"/>
</dbReference>
<dbReference type="InterPro" id="IPR001100">
    <property type="entry name" value="Pyr_nuc-diS_OxRdtase"/>
</dbReference>
<feature type="active site" description="Proton acceptor" evidence="8">
    <location>
        <position position="442"/>
    </location>
</feature>
<evidence type="ECO:0000256" key="4">
    <source>
        <dbReference type="ARBA" id="ARBA00022857"/>
    </source>
</evidence>
<evidence type="ECO:0000256" key="6">
    <source>
        <dbReference type="ARBA" id="ARBA00023157"/>
    </source>
</evidence>
<comment type="cofactor">
    <cofactor evidence="9">
        <name>FAD</name>
        <dbReference type="ChEBI" id="CHEBI:57692"/>
    </cofactor>
    <text evidence="9">Binds 1 FAD per subunit.</text>
</comment>
<dbReference type="GO" id="GO:0003955">
    <property type="term" value="F:NAD(P)H dehydrogenase (quinone) activity"/>
    <property type="evidence" value="ECO:0007669"/>
    <property type="project" value="TreeGrafter"/>
</dbReference>
<dbReference type="PROSITE" id="PS00076">
    <property type="entry name" value="PYRIDINE_REDOX_1"/>
    <property type="match status" value="1"/>
</dbReference>
<dbReference type="InterPro" id="IPR016156">
    <property type="entry name" value="FAD/NAD-linked_Rdtase_dimer_sf"/>
</dbReference>
<evidence type="ECO:0000259" key="13">
    <source>
        <dbReference type="Pfam" id="PF07992"/>
    </source>
</evidence>
<dbReference type="InterPro" id="IPR036188">
    <property type="entry name" value="FAD/NAD-bd_sf"/>
</dbReference>
<evidence type="ECO:0000313" key="14">
    <source>
        <dbReference type="EMBL" id="KAJ3255738.1"/>
    </source>
</evidence>
<evidence type="ECO:0000256" key="11">
    <source>
        <dbReference type="RuleBase" id="RU003691"/>
    </source>
</evidence>
<evidence type="ECO:0000256" key="9">
    <source>
        <dbReference type="PIRSR" id="PIRSR000350-3"/>
    </source>
</evidence>
<dbReference type="AlphaFoldDB" id="A0AAD5UE84"/>
<feature type="binding site" evidence="9">
    <location>
        <position position="306"/>
    </location>
    <ligand>
        <name>FAD</name>
        <dbReference type="ChEBI" id="CHEBI:57692"/>
    </ligand>
</feature>
<keyword evidence="7 11" id="KW-0676">Redox-active center</keyword>
<feature type="domain" description="Pyridine nucleotide-disulphide oxidoreductase dimerisation" evidence="12">
    <location>
        <begin position="344"/>
        <end position="452"/>
    </location>
</feature>
<feature type="disulfide bond" description="Redox-active" evidence="10">
    <location>
        <begin position="42"/>
        <end position="47"/>
    </location>
</feature>
<accession>A0AAD5UE84</accession>
<evidence type="ECO:0000256" key="1">
    <source>
        <dbReference type="ARBA" id="ARBA00007532"/>
    </source>
</evidence>
<feature type="binding site" evidence="9">
    <location>
        <begin position="312"/>
        <end position="315"/>
    </location>
    <ligand>
        <name>FAD</name>
        <dbReference type="ChEBI" id="CHEBI:57692"/>
    </ligand>
</feature>
<evidence type="ECO:0000256" key="2">
    <source>
        <dbReference type="ARBA" id="ARBA00022630"/>
    </source>
</evidence>
<keyword evidence="9" id="KW-0547">Nucleotide-binding</keyword>
<dbReference type="PANTHER" id="PTHR43014:SF2">
    <property type="entry name" value="MERCURIC REDUCTASE"/>
    <property type="match status" value="1"/>
</dbReference>
<dbReference type="Gene3D" id="3.50.50.60">
    <property type="entry name" value="FAD/NAD(P)-binding domain"/>
    <property type="match status" value="2"/>
</dbReference>
<feature type="domain" description="FAD/NAD(P)-binding" evidence="13">
    <location>
        <begin position="7"/>
        <end position="321"/>
    </location>
</feature>
<keyword evidence="5 11" id="KW-0560">Oxidoreductase</keyword>
<protein>
    <recommendedName>
        <fullName evidence="16">Dihydrolipoyl dehydrogenase</fullName>
    </recommendedName>
</protein>
<dbReference type="PANTHER" id="PTHR43014">
    <property type="entry name" value="MERCURIC REDUCTASE"/>
    <property type="match status" value="1"/>
</dbReference>
<reference evidence="14" key="1">
    <citation type="submission" date="2020-05" db="EMBL/GenBank/DDBJ databases">
        <title>Phylogenomic resolution of chytrid fungi.</title>
        <authorList>
            <person name="Stajich J.E."/>
            <person name="Amses K."/>
            <person name="Simmons R."/>
            <person name="Seto K."/>
            <person name="Myers J."/>
            <person name="Bonds A."/>
            <person name="Quandt C.A."/>
            <person name="Barry K."/>
            <person name="Liu P."/>
            <person name="Grigoriev I."/>
            <person name="Longcore J.E."/>
            <person name="James T.Y."/>
        </authorList>
    </citation>
    <scope>NUCLEOTIDE SEQUENCE</scope>
    <source>
        <strain evidence="14">PLAUS21</strain>
    </source>
</reference>
<name>A0AAD5UE84_9FUNG</name>
<organism evidence="14 15">
    <name type="scientific">Boothiomyces macroporosus</name>
    <dbReference type="NCBI Taxonomy" id="261099"/>
    <lineage>
        <taxon>Eukaryota</taxon>
        <taxon>Fungi</taxon>
        <taxon>Fungi incertae sedis</taxon>
        <taxon>Chytridiomycota</taxon>
        <taxon>Chytridiomycota incertae sedis</taxon>
        <taxon>Chytridiomycetes</taxon>
        <taxon>Rhizophydiales</taxon>
        <taxon>Terramycetaceae</taxon>
        <taxon>Boothiomyces</taxon>
    </lineage>
</organism>
<gene>
    <name evidence="14" type="ORF">HK103_006105</name>
</gene>
<evidence type="ECO:0000256" key="3">
    <source>
        <dbReference type="ARBA" id="ARBA00022827"/>
    </source>
</evidence>
<feature type="binding site" evidence="9">
    <location>
        <position position="51"/>
    </location>
    <ligand>
        <name>FAD</name>
        <dbReference type="ChEBI" id="CHEBI:57692"/>
    </ligand>
</feature>